<reference evidence="1" key="1">
    <citation type="submission" date="2020-03" db="EMBL/GenBank/DDBJ databases">
        <title>Solimonas marina sp. nov., isolated from deep seawater of the Pacific Ocean.</title>
        <authorList>
            <person name="Liu X."/>
            <person name="Lai Q."/>
            <person name="Sun F."/>
            <person name="Gai Y."/>
            <person name="Li G."/>
            <person name="Shao Z."/>
        </authorList>
    </citation>
    <scope>NUCLEOTIDE SEQUENCE</scope>
    <source>
        <strain evidence="1">C16B3</strain>
    </source>
</reference>
<gene>
    <name evidence="1" type="ORF">G7Y82_08955</name>
</gene>
<dbReference type="InterPro" id="IPR046239">
    <property type="entry name" value="DUF6272"/>
</dbReference>
<keyword evidence="2" id="KW-1185">Reference proteome</keyword>
<name>A0A970B657_9GAMM</name>
<evidence type="ECO:0000313" key="2">
    <source>
        <dbReference type="Proteomes" id="UP000653472"/>
    </source>
</evidence>
<dbReference type="RefSeq" id="WP_168147706.1">
    <property type="nucleotide sequence ID" value="NZ_JAAVXB010000004.1"/>
</dbReference>
<proteinExistence type="predicted"/>
<dbReference type="NCBIfam" id="NF038264">
    <property type="entry name" value="kinase_SiaB"/>
    <property type="match status" value="1"/>
</dbReference>
<dbReference type="EMBL" id="JAAVXB010000004">
    <property type="protein sequence ID" value="NKF22448.1"/>
    <property type="molecule type" value="Genomic_DNA"/>
</dbReference>
<evidence type="ECO:0000313" key="1">
    <source>
        <dbReference type="EMBL" id="NKF22448.1"/>
    </source>
</evidence>
<dbReference type="AlphaFoldDB" id="A0A970B657"/>
<organism evidence="1 2">
    <name type="scientific">Solimonas marina</name>
    <dbReference type="NCBI Taxonomy" id="2714601"/>
    <lineage>
        <taxon>Bacteria</taxon>
        <taxon>Pseudomonadati</taxon>
        <taxon>Pseudomonadota</taxon>
        <taxon>Gammaproteobacteria</taxon>
        <taxon>Nevskiales</taxon>
        <taxon>Nevskiaceae</taxon>
        <taxon>Solimonas</taxon>
    </lineage>
</organism>
<dbReference type="Proteomes" id="UP000653472">
    <property type="component" value="Unassembled WGS sequence"/>
</dbReference>
<sequence>MNHDDLRLIRESFDDKRILLCFNGPFSQGLIEEIGSALRTYLSSDAATSSALADVFGCYIEITQNIRSYAQSKGYDDVTASAIVVIGRNAERRYEVLAGNVVEEQDAARLMTRIEALQGMDKTQLKTAYKEQLRRPATPGAGAGLGLIDIARKASAPLSCSLRDTPNTARKFFSLRVVI</sequence>
<dbReference type="NCBIfam" id="NF038262">
    <property type="entry name" value="SiaB_fam_kinase"/>
    <property type="match status" value="1"/>
</dbReference>
<comment type="caution">
    <text evidence="1">The sequence shown here is derived from an EMBL/GenBank/DDBJ whole genome shotgun (WGS) entry which is preliminary data.</text>
</comment>
<accession>A0A970B657</accession>
<dbReference type="Pfam" id="PF19788">
    <property type="entry name" value="DUF6272"/>
    <property type="match status" value="1"/>
</dbReference>
<protein>
    <submittedName>
        <fullName evidence="1">Uncharacterized protein</fullName>
    </submittedName>
</protein>